<gene>
    <name evidence="2" type="ORF">RGR602_PC00147</name>
</gene>
<dbReference type="Gene3D" id="3.10.180.10">
    <property type="entry name" value="2,3-Dihydroxybiphenyl 1,2-Dioxygenase, domain 1"/>
    <property type="match status" value="1"/>
</dbReference>
<keyword evidence="2" id="KW-0223">Dioxygenase</keyword>
<dbReference type="HOGENOM" id="CLU_2082952_0_0_5"/>
<dbReference type="Proteomes" id="UP000031368">
    <property type="component" value="Plasmid pRgalR602c"/>
</dbReference>
<dbReference type="RefSeq" id="WP_052451743.1">
    <property type="nucleotide sequence ID" value="NZ_CP006880.1"/>
</dbReference>
<keyword evidence="2" id="KW-0560">Oxidoreductase</keyword>
<organism evidence="2 3">
    <name type="scientific">Rhizobium gallicum bv. gallicum R602sp</name>
    <dbReference type="NCBI Taxonomy" id="1041138"/>
    <lineage>
        <taxon>Bacteria</taxon>
        <taxon>Pseudomonadati</taxon>
        <taxon>Pseudomonadota</taxon>
        <taxon>Alphaproteobacteria</taxon>
        <taxon>Hyphomicrobiales</taxon>
        <taxon>Rhizobiaceae</taxon>
        <taxon>Rhizobium/Agrobacterium group</taxon>
        <taxon>Rhizobium</taxon>
    </lineage>
</organism>
<dbReference type="SUPFAM" id="SSF54593">
    <property type="entry name" value="Glyoxalase/Bleomycin resistance protein/Dihydroxybiphenyl dioxygenase"/>
    <property type="match status" value="1"/>
</dbReference>
<keyword evidence="2" id="KW-0614">Plasmid</keyword>
<dbReference type="InterPro" id="IPR004360">
    <property type="entry name" value="Glyas_Fos-R_dOase_dom"/>
</dbReference>
<evidence type="ECO:0000313" key="3">
    <source>
        <dbReference type="Proteomes" id="UP000031368"/>
    </source>
</evidence>
<keyword evidence="3" id="KW-1185">Reference proteome</keyword>
<dbReference type="Pfam" id="PF00903">
    <property type="entry name" value="Glyoxalase"/>
    <property type="match status" value="1"/>
</dbReference>
<evidence type="ECO:0000313" key="2">
    <source>
        <dbReference type="EMBL" id="AJD44194.1"/>
    </source>
</evidence>
<reference evidence="2 3" key="1">
    <citation type="submission" date="2013-11" db="EMBL/GenBank/DDBJ databases">
        <title>Complete genome sequence of Rhizobium gallicum bv. gallicum R602.</title>
        <authorList>
            <person name="Bustos P."/>
            <person name="Santamaria R.I."/>
            <person name="Lozano L."/>
            <person name="Acosta J.L."/>
            <person name="Ormeno-Orrillo E."/>
            <person name="Rogel M.A."/>
            <person name="Romero D."/>
            <person name="Cevallos M.A."/>
            <person name="Martinez-Romero E."/>
            <person name="Gonzalez V."/>
        </authorList>
    </citation>
    <scope>NUCLEOTIDE SEQUENCE [LARGE SCALE GENOMIC DNA]</scope>
    <source>
        <strain evidence="2 3">R602</strain>
        <plasmid evidence="2 3">pRgalR602c</plasmid>
    </source>
</reference>
<geneLocation type="plasmid" evidence="2 3">
    <name>pRgalR602c</name>
</geneLocation>
<feature type="domain" description="VOC" evidence="1">
    <location>
        <begin position="1"/>
        <end position="79"/>
    </location>
</feature>
<name>A0A0B4X860_9HYPH</name>
<accession>A0A0B4X860</accession>
<dbReference type="InterPro" id="IPR029068">
    <property type="entry name" value="Glyas_Bleomycin-R_OHBP_Dase"/>
</dbReference>
<dbReference type="PROSITE" id="PS51819">
    <property type="entry name" value="VOC"/>
    <property type="match status" value="1"/>
</dbReference>
<dbReference type="GO" id="GO:0051213">
    <property type="term" value="F:dioxygenase activity"/>
    <property type="evidence" value="ECO:0007669"/>
    <property type="project" value="UniProtKB-KW"/>
</dbReference>
<dbReference type="AlphaFoldDB" id="A0A0B4X860"/>
<protein>
    <submittedName>
        <fullName evidence="2">Glyoxalase/bleomycin resistance protein/dioxygenase family protein</fullName>
    </submittedName>
</protein>
<dbReference type="InterPro" id="IPR037523">
    <property type="entry name" value="VOC_core"/>
</dbReference>
<dbReference type="KEGG" id="rga:RGR602_PC00147"/>
<proteinExistence type="predicted"/>
<evidence type="ECO:0000259" key="1">
    <source>
        <dbReference type="PROSITE" id="PS51819"/>
    </source>
</evidence>
<dbReference type="EMBL" id="CP006880">
    <property type="protein sequence ID" value="AJD44194.1"/>
    <property type="molecule type" value="Genomic_DNA"/>
</dbReference>
<sequence>MNDLICRMKGVLLKEFDERSRHTRLQHVAFAYRTLDELLGTYARLKPLGIVPVLAVDEGAQTAFYYEDPDRNFIELNVSNFGEFEENWTSIEQMQTSPDFANRPFGVDIDPDKVTAA</sequence>